<protein>
    <submittedName>
        <fullName evidence="2">Uncharacterized protein</fullName>
    </submittedName>
</protein>
<feature type="compositionally biased region" description="Acidic residues" evidence="1">
    <location>
        <begin position="114"/>
        <end position="141"/>
    </location>
</feature>
<name>A0A4Z0A635_9AGAM</name>
<reference evidence="2 3" key="1">
    <citation type="submission" date="2019-02" db="EMBL/GenBank/DDBJ databases">
        <title>Genome sequencing of the rare red list fungi Hericium alpestre (H. flagellum).</title>
        <authorList>
            <person name="Buettner E."/>
            <person name="Kellner H."/>
        </authorList>
    </citation>
    <scope>NUCLEOTIDE SEQUENCE [LARGE SCALE GENOMIC DNA]</scope>
    <source>
        <strain evidence="2 3">DSM 108284</strain>
    </source>
</reference>
<dbReference type="Proteomes" id="UP000298061">
    <property type="component" value="Unassembled WGS sequence"/>
</dbReference>
<dbReference type="EMBL" id="SFCI01000160">
    <property type="protein sequence ID" value="TFY81930.1"/>
    <property type="molecule type" value="Genomic_DNA"/>
</dbReference>
<proteinExistence type="predicted"/>
<dbReference type="AlphaFoldDB" id="A0A4Z0A635"/>
<sequence length="220" mass="24525">MSPPPEGSTLTDAPEPGAQVPDSVDVLAQGPAPQAESIPPVNDDGAKIQLAQLSQAQLMELFRVLPTIVAGSKRIHIDDEAEESAPQKKRAATDSEKAGPSCKPEEASGSGTKEEDDKEEDDKEEDEEDEDEEDEFEDPELEVGSPADLDDFTRRRRKAARKWMSRTTCRDCYKTIWQDDYFEYKSGQCEDCERASFGFPSLDEMNEEVTEDESVNEELE</sequence>
<gene>
    <name evidence="2" type="ORF">EWM64_g2089</name>
</gene>
<feature type="region of interest" description="Disordered" evidence="1">
    <location>
        <begin position="77"/>
        <end position="151"/>
    </location>
</feature>
<feature type="region of interest" description="Disordered" evidence="1">
    <location>
        <begin position="1"/>
        <end position="43"/>
    </location>
</feature>
<evidence type="ECO:0000313" key="3">
    <source>
        <dbReference type="Proteomes" id="UP000298061"/>
    </source>
</evidence>
<comment type="caution">
    <text evidence="2">The sequence shown here is derived from an EMBL/GenBank/DDBJ whole genome shotgun (WGS) entry which is preliminary data.</text>
</comment>
<evidence type="ECO:0000256" key="1">
    <source>
        <dbReference type="SAM" id="MobiDB-lite"/>
    </source>
</evidence>
<evidence type="ECO:0000313" key="2">
    <source>
        <dbReference type="EMBL" id="TFY81930.1"/>
    </source>
</evidence>
<keyword evidence="3" id="KW-1185">Reference proteome</keyword>
<accession>A0A4Z0A635</accession>
<organism evidence="2 3">
    <name type="scientific">Hericium alpestre</name>
    <dbReference type="NCBI Taxonomy" id="135208"/>
    <lineage>
        <taxon>Eukaryota</taxon>
        <taxon>Fungi</taxon>
        <taxon>Dikarya</taxon>
        <taxon>Basidiomycota</taxon>
        <taxon>Agaricomycotina</taxon>
        <taxon>Agaricomycetes</taxon>
        <taxon>Russulales</taxon>
        <taxon>Hericiaceae</taxon>
        <taxon>Hericium</taxon>
    </lineage>
</organism>